<proteinExistence type="predicted"/>
<dbReference type="OrthoDB" id="773244at2"/>
<protein>
    <submittedName>
        <fullName evidence="1">Uncharacterized protein</fullName>
    </submittedName>
</protein>
<evidence type="ECO:0000313" key="2">
    <source>
        <dbReference type="Proteomes" id="UP000239711"/>
    </source>
</evidence>
<organism evidence="1 2">
    <name type="scientific">Sphingobacterium haloxyli</name>
    <dbReference type="NCBI Taxonomy" id="2100533"/>
    <lineage>
        <taxon>Bacteria</taxon>
        <taxon>Pseudomonadati</taxon>
        <taxon>Bacteroidota</taxon>
        <taxon>Sphingobacteriia</taxon>
        <taxon>Sphingobacteriales</taxon>
        <taxon>Sphingobacteriaceae</taxon>
        <taxon>Sphingobacterium</taxon>
    </lineage>
</organism>
<name>A0A2S9J012_9SPHI</name>
<sequence length="60" mass="6851">MPTEHELIEAKNTLTSLLNKCDKAILKLEEKSSQHTLLARRISALNISLHLIESELQKKK</sequence>
<comment type="caution">
    <text evidence="1">The sequence shown here is derived from an EMBL/GenBank/DDBJ whole genome shotgun (WGS) entry which is preliminary data.</text>
</comment>
<evidence type="ECO:0000313" key="1">
    <source>
        <dbReference type="EMBL" id="PRD46126.1"/>
    </source>
</evidence>
<reference evidence="1 2" key="1">
    <citation type="submission" date="2018-02" db="EMBL/GenBank/DDBJ databases">
        <title>The draft genome of Sphingobacterium sp. 5JN-11.</title>
        <authorList>
            <person name="Liu L."/>
            <person name="Li L."/>
            <person name="Liang L."/>
            <person name="Zhang X."/>
            <person name="Wang T."/>
        </authorList>
    </citation>
    <scope>NUCLEOTIDE SEQUENCE [LARGE SCALE GENOMIC DNA]</scope>
    <source>
        <strain evidence="1 2">5JN-11</strain>
    </source>
</reference>
<dbReference type="EMBL" id="PVBQ01000017">
    <property type="protein sequence ID" value="PRD46126.1"/>
    <property type="molecule type" value="Genomic_DNA"/>
</dbReference>
<dbReference type="AlphaFoldDB" id="A0A2S9J012"/>
<accession>A0A2S9J012</accession>
<gene>
    <name evidence="1" type="ORF">C5745_17040</name>
</gene>
<dbReference type="Proteomes" id="UP000239711">
    <property type="component" value="Unassembled WGS sequence"/>
</dbReference>
<keyword evidence="2" id="KW-1185">Reference proteome</keyword>